<keyword evidence="15" id="KW-0269">Exonuclease</keyword>
<dbReference type="GO" id="GO:0003676">
    <property type="term" value="F:nucleic acid binding"/>
    <property type="evidence" value="ECO:0007669"/>
    <property type="project" value="InterPro"/>
</dbReference>
<evidence type="ECO:0000256" key="12">
    <source>
        <dbReference type="SAM" id="MobiDB-lite"/>
    </source>
</evidence>
<evidence type="ECO:0000256" key="2">
    <source>
        <dbReference type="ARBA" id="ARBA00022769"/>
    </source>
</evidence>
<dbReference type="RefSeq" id="WP_051377716.1">
    <property type="nucleotide sequence ID" value="NZ_AXWS01000001.1"/>
</dbReference>
<dbReference type="GO" id="GO:0009432">
    <property type="term" value="P:SOS response"/>
    <property type="evidence" value="ECO:0007669"/>
    <property type="project" value="UniProtKB-KW"/>
</dbReference>
<evidence type="ECO:0000313" key="15">
    <source>
        <dbReference type="RefSeq" id="WP_051377716.1"/>
    </source>
</evidence>
<dbReference type="InterPro" id="IPR013520">
    <property type="entry name" value="Ribonucl_H"/>
</dbReference>
<dbReference type="SUPFAM" id="SSF82771">
    <property type="entry name" value="GIY-YIG endonuclease"/>
    <property type="match status" value="1"/>
</dbReference>
<organism evidence="14 15">
    <name type="scientific">Derxia gummosa DSM 723</name>
    <dbReference type="NCBI Taxonomy" id="1121388"/>
    <lineage>
        <taxon>Bacteria</taxon>
        <taxon>Pseudomonadati</taxon>
        <taxon>Pseudomonadota</taxon>
        <taxon>Betaproteobacteria</taxon>
        <taxon>Burkholderiales</taxon>
        <taxon>Alcaligenaceae</taxon>
        <taxon>Derxia</taxon>
    </lineage>
</organism>
<keyword evidence="4" id="KW-0267">Excision nuclease</keyword>
<dbReference type="InterPro" id="IPR012337">
    <property type="entry name" value="RNaseH-like_sf"/>
</dbReference>
<reference evidence="15" key="2">
    <citation type="submission" date="2025-08" db="UniProtKB">
        <authorList>
            <consortium name="RefSeq"/>
        </authorList>
    </citation>
    <scope>IDENTIFICATION</scope>
</reference>
<sequence length="520" mass="56277">MDRDDRPQEPAPAAARRARQAEGLSARERRVFIDLETTGLAPGRARVTEIALIEDGPDGLVEWTTLVNPGEPIPAEIEFLTGISTALVRDAPRFEAVAAELLARIDGAVLVAHNARFDHAFLKAEFARAGLAFRARTLCTARLARLLEPEAEGGHGLDALIARHGLVIGADAAAGGAGRADAEPDGAVRAEAPASATAVRHRALGDAHFCRAFLLHAARVHGAEALDAAIGRLLKRPSLPTHLPPDALDAIPHAPGVYLFHGLNPHPIYIGRSIDLRDRVGSHFTNDHRHDRELRIAQEVRRIEWETCAGEFGTRLREWRLIGERLPAHNQALRRQSGQIALRLGDDGRPVFVKPAALEALLLAGDHAGYARHAGPFGNRAAARRWLMAEAPARGLCLAVLGLEKRSRPDAPCFNRQLGKCAGACTGEQPADAHRAAVEALLAGRALPAWPFAHDLFFAVEFGAHPAAPAREVQVFDRWCWLGTARTPDEIEALVAQAPRCYAFEPARWLASFLVTDGQN</sequence>
<comment type="function">
    <text evidence="7">DNA polymerase III is a complex, multichain enzyme responsible for most of the replicative synthesis in bacteria. The epsilon subunit contain the editing function and is a proofreading 3'-5' exonuclease.</text>
</comment>
<evidence type="ECO:0000256" key="8">
    <source>
        <dbReference type="ARBA" id="ARBA00026073"/>
    </source>
</evidence>
<dbReference type="PANTHER" id="PTHR30562:SF10">
    <property type="entry name" value="EXCINUCLEASE CHO"/>
    <property type="match status" value="1"/>
</dbReference>
<reference evidence="15" key="1">
    <citation type="journal article" date="1993" name="Nucleic Acids Res.">
        <title>RNase T shares conserved sequence motifs with DNA proofreading exonucleases.</title>
        <authorList>
            <person name="Koonin E.V."/>
            <person name="Deutscher M.P."/>
        </authorList>
    </citation>
    <scope>NUCLEOTIDE SEQUENCE</scope>
</reference>
<dbReference type="GO" id="GO:0004527">
    <property type="term" value="F:exonuclease activity"/>
    <property type="evidence" value="ECO:0007669"/>
    <property type="project" value="UniProtKB-KW"/>
</dbReference>
<keyword evidence="15" id="KW-0540">Nuclease</keyword>
<evidence type="ECO:0000256" key="10">
    <source>
        <dbReference type="ARBA" id="ARBA00042138"/>
    </source>
</evidence>
<dbReference type="GO" id="GO:0006289">
    <property type="term" value="P:nucleotide-excision repair"/>
    <property type="evidence" value="ECO:0007669"/>
    <property type="project" value="InterPro"/>
</dbReference>
<evidence type="ECO:0000256" key="7">
    <source>
        <dbReference type="ARBA" id="ARBA00025483"/>
    </source>
</evidence>
<evidence type="ECO:0000256" key="9">
    <source>
        <dbReference type="ARBA" id="ARBA00040756"/>
    </source>
</evidence>
<dbReference type="InterPro" id="IPR050066">
    <property type="entry name" value="UvrABC_protein_C"/>
</dbReference>
<dbReference type="AlphaFoldDB" id="A0A8B6X8C5"/>
<dbReference type="GO" id="GO:0009380">
    <property type="term" value="C:excinuclease repair complex"/>
    <property type="evidence" value="ECO:0007669"/>
    <property type="project" value="TreeGrafter"/>
</dbReference>
<name>A0A8B6X8C5_9BURK</name>
<evidence type="ECO:0000256" key="1">
    <source>
        <dbReference type="ARBA" id="ARBA00022763"/>
    </source>
</evidence>
<comment type="subunit">
    <text evidence="8">DNA polymerase III contains a core (composed of alpha, epsilon and theta chains) that associates with a tau subunit. This core dimerizes to form the POLIII' complex. PolIII' associates with the gamma complex (composed of gamma, delta, delta', psi and chi chains) and with the beta chain to form the complete DNA polymerase III complex.</text>
</comment>
<dbReference type="CDD" id="cd10434">
    <property type="entry name" value="GIY-YIG_UvrC_Cho"/>
    <property type="match status" value="1"/>
</dbReference>
<dbReference type="Gene3D" id="3.40.1440.10">
    <property type="entry name" value="GIY-YIG endonuclease"/>
    <property type="match status" value="1"/>
</dbReference>
<evidence type="ECO:0000313" key="14">
    <source>
        <dbReference type="Proteomes" id="UP000675920"/>
    </source>
</evidence>
<evidence type="ECO:0000256" key="5">
    <source>
        <dbReference type="ARBA" id="ARBA00023204"/>
    </source>
</evidence>
<dbReference type="PROSITE" id="PS50164">
    <property type="entry name" value="GIY_YIG"/>
    <property type="match status" value="1"/>
</dbReference>
<keyword evidence="2" id="KW-0228">DNA excision</keyword>
<dbReference type="SMART" id="SM00479">
    <property type="entry name" value="EXOIII"/>
    <property type="match status" value="1"/>
</dbReference>
<dbReference type="InterPro" id="IPR036397">
    <property type="entry name" value="RNaseH_sf"/>
</dbReference>
<dbReference type="InterPro" id="IPR035901">
    <property type="entry name" value="GIY-YIG_endonuc_sf"/>
</dbReference>
<keyword evidence="6" id="KW-0742">SOS response</keyword>
<dbReference type="FunFam" id="3.30.420.10:FF:000045">
    <property type="entry name" value="3'-5' exonuclease DinG"/>
    <property type="match status" value="1"/>
</dbReference>
<dbReference type="InterPro" id="IPR000305">
    <property type="entry name" value="GIY-YIG_endonuc"/>
</dbReference>
<evidence type="ECO:0000256" key="6">
    <source>
        <dbReference type="ARBA" id="ARBA00023236"/>
    </source>
</evidence>
<dbReference type="CDD" id="cd06127">
    <property type="entry name" value="DEDDh"/>
    <property type="match status" value="1"/>
</dbReference>
<dbReference type="PANTHER" id="PTHR30562">
    <property type="entry name" value="UVRC/OXIDOREDUCTASE"/>
    <property type="match status" value="1"/>
</dbReference>
<protein>
    <recommendedName>
        <fullName evidence="9">Excinuclease cho</fullName>
    </recommendedName>
    <alternativeName>
        <fullName evidence="11">Endonuclease cho</fullName>
    </alternativeName>
    <alternativeName>
        <fullName evidence="10">UvrC homolog protein</fullName>
    </alternativeName>
</protein>
<dbReference type="InterPro" id="IPR047296">
    <property type="entry name" value="GIY-YIG_UvrC_Cho"/>
</dbReference>
<evidence type="ECO:0000256" key="11">
    <source>
        <dbReference type="ARBA" id="ARBA00042732"/>
    </source>
</evidence>
<evidence type="ECO:0000259" key="13">
    <source>
        <dbReference type="PROSITE" id="PS50164"/>
    </source>
</evidence>
<keyword evidence="3" id="KW-0378">Hydrolase</keyword>
<dbReference type="SMART" id="SM00465">
    <property type="entry name" value="GIYc"/>
    <property type="match status" value="1"/>
</dbReference>
<dbReference type="Gene3D" id="3.30.420.10">
    <property type="entry name" value="Ribonuclease H-like superfamily/Ribonuclease H"/>
    <property type="match status" value="1"/>
</dbReference>
<keyword evidence="14" id="KW-1185">Reference proteome</keyword>
<feature type="region of interest" description="Disordered" evidence="12">
    <location>
        <begin position="1"/>
        <end position="22"/>
    </location>
</feature>
<dbReference type="SUPFAM" id="SSF53098">
    <property type="entry name" value="Ribonuclease H-like"/>
    <property type="match status" value="1"/>
</dbReference>
<evidence type="ECO:0000256" key="3">
    <source>
        <dbReference type="ARBA" id="ARBA00022801"/>
    </source>
</evidence>
<keyword evidence="1" id="KW-0227">DNA damage</keyword>
<keyword evidence="5" id="KW-0234">DNA repair</keyword>
<dbReference type="OrthoDB" id="9804290at2"/>
<accession>A0A8B6X8C5</accession>
<evidence type="ECO:0000256" key="4">
    <source>
        <dbReference type="ARBA" id="ARBA00022881"/>
    </source>
</evidence>
<dbReference type="Proteomes" id="UP000675920">
    <property type="component" value="Unplaced"/>
</dbReference>
<dbReference type="Pfam" id="PF00929">
    <property type="entry name" value="RNase_T"/>
    <property type="match status" value="1"/>
</dbReference>
<proteinExistence type="predicted"/>
<feature type="domain" description="GIY-YIG" evidence="13">
    <location>
        <begin position="253"/>
        <end position="331"/>
    </location>
</feature>